<dbReference type="InterPro" id="IPR036629">
    <property type="entry name" value="YjbJ_sf"/>
</dbReference>
<organism evidence="3 4">
    <name type="scientific">Caenimonas sedimenti</name>
    <dbReference type="NCBI Taxonomy" id="2596921"/>
    <lineage>
        <taxon>Bacteria</taxon>
        <taxon>Pseudomonadati</taxon>
        <taxon>Pseudomonadota</taxon>
        <taxon>Betaproteobacteria</taxon>
        <taxon>Burkholderiales</taxon>
        <taxon>Comamonadaceae</taxon>
        <taxon>Caenimonas</taxon>
    </lineage>
</organism>
<accession>A0A562ZK50</accession>
<gene>
    <name evidence="3" type="ORF">FN976_22065</name>
</gene>
<evidence type="ECO:0000256" key="1">
    <source>
        <dbReference type="ARBA" id="ARBA00009129"/>
    </source>
</evidence>
<dbReference type="PIRSF" id="PIRSF039008">
    <property type="entry name" value="YjbJ"/>
    <property type="match status" value="1"/>
</dbReference>
<reference evidence="3 4" key="1">
    <citation type="submission" date="2019-07" db="EMBL/GenBank/DDBJ databases">
        <title>Caenimonas sedimenti sp. nov., isolated from activated sludge.</title>
        <authorList>
            <person name="Xu J."/>
        </authorList>
    </citation>
    <scope>NUCLEOTIDE SEQUENCE [LARGE SCALE GENOMIC DNA]</scope>
    <source>
        <strain evidence="3 4">HX-9-20</strain>
    </source>
</reference>
<comment type="similarity">
    <text evidence="1">Belongs to the UPF0337 (CsbD) family.</text>
</comment>
<dbReference type="InterPro" id="IPR050423">
    <property type="entry name" value="UPF0337_stress_rsp"/>
</dbReference>
<protein>
    <submittedName>
        <fullName evidence="3">CsbD family protein</fullName>
    </submittedName>
</protein>
<dbReference type="Pfam" id="PF05532">
    <property type="entry name" value="CsbD"/>
    <property type="match status" value="1"/>
</dbReference>
<dbReference type="EMBL" id="VOBQ01000018">
    <property type="protein sequence ID" value="TWO68688.1"/>
    <property type="molecule type" value="Genomic_DNA"/>
</dbReference>
<dbReference type="Proteomes" id="UP000318199">
    <property type="component" value="Unassembled WGS sequence"/>
</dbReference>
<dbReference type="InterPro" id="IPR008462">
    <property type="entry name" value="CsbD"/>
</dbReference>
<dbReference type="AlphaFoldDB" id="A0A562ZK50"/>
<dbReference type="InterPro" id="IPR026042">
    <property type="entry name" value="YjbJ"/>
</dbReference>
<comment type="caution">
    <text evidence="3">The sequence shown here is derived from an EMBL/GenBank/DDBJ whole genome shotgun (WGS) entry which is preliminary data.</text>
</comment>
<keyword evidence="4" id="KW-1185">Reference proteome</keyword>
<name>A0A562ZK50_9BURK</name>
<evidence type="ECO:0000259" key="2">
    <source>
        <dbReference type="Pfam" id="PF05532"/>
    </source>
</evidence>
<dbReference type="OrthoDB" id="9796058at2"/>
<dbReference type="SUPFAM" id="SSF69047">
    <property type="entry name" value="Hypothetical protein YjbJ"/>
    <property type="match status" value="1"/>
</dbReference>
<dbReference type="Gene3D" id="1.10.1470.10">
    <property type="entry name" value="YjbJ"/>
    <property type="match status" value="1"/>
</dbReference>
<proteinExistence type="inferred from homology"/>
<evidence type="ECO:0000313" key="4">
    <source>
        <dbReference type="Proteomes" id="UP000318199"/>
    </source>
</evidence>
<feature type="domain" description="CsbD-like" evidence="2">
    <location>
        <begin position="4"/>
        <end position="56"/>
    </location>
</feature>
<dbReference type="RefSeq" id="WP_145895234.1">
    <property type="nucleotide sequence ID" value="NZ_VOBQ01000018.1"/>
</dbReference>
<dbReference type="PANTHER" id="PTHR34977:SF1">
    <property type="entry name" value="UPF0337 PROTEIN YJBJ"/>
    <property type="match status" value="1"/>
</dbReference>
<evidence type="ECO:0000313" key="3">
    <source>
        <dbReference type="EMBL" id="TWO68688.1"/>
    </source>
</evidence>
<sequence>MNWDRIQGNWKQVQGQAKAQWGKLTDDDLTVVAGRRDELAGRIQERYGVAKEDAQKQIAAWERSATDSWFEKDPPKG</sequence>
<dbReference type="PANTHER" id="PTHR34977">
    <property type="entry name" value="UPF0337 PROTEIN YJBJ"/>
    <property type="match status" value="1"/>
</dbReference>